<name>A0A061J654_TRYRA</name>
<gene>
    <name evidence="1" type="ORF">TRSC58_01910</name>
</gene>
<evidence type="ECO:0000313" key="2">
    <source>
        <dbReference type="Proteomes" id="UP000031737"/>
    </source>
</evidence>
<dbReference type="InterPro" id="IPR051961">
    <property type="entry name" value="Fungal_Metabolite_Diox"/>
</dbReference>
<dbReference type="EMBL" id="AUPL01001910">
    <property type="protein sequence ID" value="ESL10359.1"/>
    <property type="molecule type" value="Genomic_DNA"/>
</dbReference>
<evidence type="ECO:0000313" key="1">
    <source>
        <dbReference type="EMBL" id="ESL10359.1"/>
    </source>
</evidence>
<dbReference type="InterPro" id="IPR008775">
    <property type="entry name" value="Phytyl_CoA_dOase-like"/>
</dbReference>
<dbReference type="Gene3D" id="2.60.120.620">
    <property type="entry name" value="q2cbj1_9rhob like domain"/>
    <property type="match status" value="1"/>
</dbReference>
<dbReference type="OrthoDB" id="420046at2759"/>
<protein>
    <submittedName>
        <fullName evidence="1">ADP-ribosylation factor-like protein 3A</fullName>
    </submittedName>
</protein>
<dbReference type="Proteomes" id="UP000031737">
    <property type="component" value="Unassembled WGS sequence"/>
</dbReference>
<dbReference type="VEuPathDB" id="TriTrypDB:TRSC58_01910"/>
<reference evidence="1 2" key="1">
    <citation type="submission" date="2013-07" db="EMBL/GenBank/DDBJ databases">
        <authorList>
            <person name="Stoco P.H."/>
            <person name="Wagner G."/>
            <person name="Gerber A."/>
            <person name="Zaha A."/>
            <person name="Thompson C."/>
            <person name="Bartholomeu D.C."/>
            <person name="Luckemeyer D.D."/>
            <person name="Bahia D."/>
            <person name="Loreto E."/>
            <person name="Prestes E.B."/>
            <person name="Lima F.M."/>
            <person name="Rodrigues-Luiz G."/>
            <person name="Vallejo G.A."/>
            <person name="Filho J.F."/>
            <person name="Monteiro K.M."/>
            <person name="Tyler K.M."/>
            <person name="de Almeida L.G."/>
            <person name="Ortiz M.F."/>
            <person name="Siervo M.A."/>
            <person name="de Moraes M.H."/>
            <person name="Cunha O.L."/>
            <person name="Mendonca-Neto R."/>
            <person name="Silva R."/>
            <person name="Teixeira S.M."/>
            <person name="Murta S.M."/>
            <person name="Sincero T.C."/>
            <person name="Mendes T.A."/>
            <person name="Urmenyi T.P."/>
            <person name="Silva V.G."/>
            <person name="da Rocha W.D."/>
            <person name="Andersson B."/>
            <person name="Romanha A.J."/>
            <person name="Steindel M."/>
            <person name="de Vasconcelos A.T."/>
            <person name="Grisard E.C."/>
        </authorList>
    </citation>
    <scope>NUCLEOTIDE SEQUENCE [LARGE SCALE GENOMIC DNA]</scope>
    <source>
        <strain evidence="1 2">SC58</strain>
    </source>
</reference>
<dbReference type="PANTHER" id="PTHR37563:SF2">
    <property type="entry name" value="PHYTANOYL-COA DIOXYGENASE FAMILY PROTEIN (AFU_ORTHOLOGUE AFUA_2G03330)"/>
    <property type="match status" value="1"/>
</dbReference>
<comment type="caution">
    <text evidence="1">The sequence shown here is derived from an EMBL/GenBank/DDBJ whole genome shotgun (WGS) entry which is preliminary data.</text>
</comment>
<sequence>MMTAHLKTPGPTLCWRCGATLSNRTVQTRICCMLCNRTFHRKCYLAETGIRKDETRACVCCLSGILRMPHSSRVQQNPVATKFLRDGYCVISLATCTRKKKNVLETLEKYRANADRYFKSFMRAYEAQLELSTKVPTLESGFSNFRERGSGRYEMISSEIEKEVITVLENCDGIMNTLELLLTPASSRVRVKKRLMTTGCFYSLPGSSKQQIHTDGPPLSSVLDLFPYAINVFIPLVSVDKRNGTEFFPGSHRIDWSSSSLLRKKSIAPVVPFGKALLFDYRVLHRGLGNQLGSTRSYYYATFVRSWYEDKFNFSSGRYKTALSVPSHLLTRRGDEHAQKRQRTEQ</sequence>
<dbReference type="SUPFAM" id="SSF51197">
    <property type="entry name" value="Clavaminate synthase-like"/>
    <property type="match status" value="1"/>
</dbReference>
<proteinExistence type="predicted"/>
<accession>A0A061J654</accession>
<dbReference type="PANTHER" id="PTHR37563">
    <property type="entry name" value="PHYTANOYL-COA DIOXYGENASE FAMILY PROTEIN (AFU_ORTHOLOGUE AFUA_2G03330)"/>
    <property type="match status" value="1"/>
</dbReference>
<dbReference type="Pfam" id="PF05721">
    <property type="entry name" value="PhyH"/>
    <property type="match status" value="1"/>
</dbReference>
<dbReference type="AlphaFoldDB" id="A0A061J654"/>
<organism evidence="1 2">
    <name type="scientific">Trypanosoma rangeli SC58</name>
    <dbReference type="NCBI Taxonomy" id="429131"/>
    <lineage>
        <taxon>Eukaryota</taxon>
        <taxon>Discoba</taxon>
        <taxon>Euglenozoa</taxon>
        <taxon>Kinetoplastea</taxon>
        <taxon>Metakinetoplastina</taxon>
        <taxon>Trypanosomatida</taxon>
        <taxon>Trypanosomatidae</taxon>
        <taxon>Trypanosoma</taxon>
        <taxon>Herpetosoma</taxon>
    </lineage>
</organism>
<keyword evidence="2" id="KW-1185">Reference proteome</keyword>